<evidence type="ECO:0000313" key="2">
    <source>
        <dbReference type="EMBL" id="KAK0507069.1"/>
    </source>
</evidence>
<comment type="caution">
    <text evidence="2">The sequence shown here is derived from an EMBL/GenBank/DDBJ whole genome shotgun (WGS) entry which is preliminary data.</text>
</comment>
<gene>
    <name evidence="2" type="ORF">JMJ35_010527</name>
</gene>
<feature type="compositionally biased region" description="Polar residues" evidence="1">
    <location>
        <begin position="1"/>
        <end position="22"/>
    </location>
</feature>
<dbReference type="EMBL" id="JAFEKC020000025">
    <property type="protein sequence ID" value="KAK0507069.1"/>
    <property type="molecule type" value="Genomic_DNA"/>
</dbReference>
<dbReference type="Proteomes" id="UP001166286">
    <property type="component" value="Unassembled WGS sequence"/>
</dbReference>
<feature type="region of interest" description="Disordered" evidence="1">
    <location>
        <begin position="1"/>
        <end position="119"/>
    </location>
</feature>
<evidence type="ECO:0000256" key="1">
    <source>
        <dbReference type="SAM" id="MobiDB-lite"/>
    </source>
</evidence>
<proteinExistence type="predicted"/>
<feature type="compositionally biased region" description="Basic and acidic residues" evidence="1">
    <location>
        <begin position="57"/>
        <end position="79"/>
    </location>
</feature>
<reference evidence="2" key="1">
    <citation type="submission" date="2023-03" db="EMBL/GenBank/DDBJ databases">
        <title>Complete genome of Cladonia borealis.</title>
        <authorList>
            <person name="Park H."/>
        </authorList>
    </citation>
    <scope>NUCLEOTIDE SEQUENCE</scope>
    <source>
        <strain evidence="2">ANT050790</strain>
    </source>
</reference>
<protein>
    <submittedName>
        <fullName evidence="2">Uncharacterized protein</fullName>
    </submittedName>
</protein>
<feature type="compositionally biased region" description="Low complexity" evidence="1">
    <location>
        <begin position="35"/>
        <end position="52"/>
    </location>
</feature>
<accession>A0AA39QRG5</accession>
<evidence type="ECO:0000313" key="3">
    <source>
        <dbReference type="Proteomes" id="UP001166286"/>
    </source>
</evidence>
<keyword evidence="3" id="KW-1185">Reference proteome</keyword>
<dbReference type="AlphaFoldDB" id="A0AA39QRG5"/>
<organism evidence="2 3">
    <name type="scientific">Cladonia borealis</name>
    <dbReference type="NCBI Taxonomy" id="184061"/>
    <lineage>
        <taxon>Eukaryota</taxon>
        <taxon>Fungi</taxon>
        <taxon>Dikarya</taxon>
        <taxon>Ascomycota</taxon>
        <taxon>Pezizomycotina</taxon>
        <taxon>Lecanoromycetes</taxon>
        <taxon>OSLEUM clade</taxon>
        <taxon>Lecanoromycetidae</taxon>
        <taxon>Lecanorales</taxon>
        <taxon>Lecanorineae</taxon>
        <taxon>Cladoniaceae</taxon>
        <taxon>Cladonia</taxon>
    </lineage>
</organism>
<feature type="compositionally biased region" description="Basic and acidic residues" evidence="1">
    <location>
        <begin position="23"/>
        <end position="32"/>
    </location>
</feature>
<sequence>MSNQHRYNTRSSAARGNPSQNRMDNHQHDPGFDHSSPSRSSERSAVSSYNSSGQDVLHPHDTLHDRRNNHDESNSRDNTDPSPTRDNNQDLRPDANAPFGYRLDVSGKKRPAPDDPNQLCLVRERNGAHTDKTRREIEDLSGYWSITPNGTRYFHRTTPFEDLL</sequence>
<name>A0AA39QRG5_9LECA</name>